<dbReference type="Proteomes" id="UP001143362">
    <property type="component" value="Unassembled WGS sequence"/>
</dbReference>
<evidence type="ECO:0000256" key="1">
    <source>
        <dbReference type="SAM" id="Phobius"/>
    </source>
</evidence>
<organism evidence="3 4">
    <name type="scientific">Candidatus Litorirhabdus singularis</name>
    <dbReference type="NCBI Taxonomy" id="2518993"/>
    <lineage>
        <taxon>Bacteria</taxon>
        <taxon>Pseudomonadati</taxon>
        <taxon>Pseudomonadota</taxon>
        <taxon>Gammaproteobacteria</taxon>
        <taxon>Cellvibrionales</taxon>
        <taxon>Halieaceae</taxon>
        <taxon>Candidatus Litorirhabdus</taxon>
    </lineage>
</organism>
<name>A0ABT3TH93_9GAMM</name>
<sequence>MKLEQQIPRNALIWIVLAQFSLLLPHLGRVPMWLVLVYVAAAGTRVLVYQGRWSFPSRGVKVVCAATCLGGIWLSYDSLIGLEPTVALLLVAFSLKLLELAQKKDAYLLLFLAYFVCVTEFLFSQELQVTLYLLAVVTVITAALVALQQPEKLEFSLLPLRRAGVMLLQAFPLMLILFLVFPRIDPLWSVPLQRQAAKSGVSNFMSPGDISNLSLSGDVAFRVQFDDFVPARSQLYWRGLVFSKLEDSTWRALTWSEVPANERRPLVVQNLVGQRFDYSVLLEATQQNWLYSLRYARPSDLGVMSTNDFRLQSPIELEDQKEYRVSSWTDIPIELELSDWRREVETQLPLSGNSRTRELAQQMYSEAGEDSRSFVRATMAMFTEQDFHYTLRPPRLGGNSMDEFLFESRRGFCEHYAAVFVYMMRAAGVPARVVAGYQGGELSPINGTLIVHQFDAHAWAEVWLPGEGWVRADPTAAIAPERIERGLQYSMGDDEGFLSGSPLSPLRYRNVAWVNLLRLRLDAMNYSWQRLVMEFDSAKQYNLLSGLIGEISPARIATLVGVIWMLVLGPVLYTLLRRPARAKLDPATLSYLDFCDRMAAQGCVREPRETPADYARRAIEQRPEWGEQVMAITGAYETLSYLPPLQDQEAQLQKLRNLVRGFRPRKQ</sequence>
<dbReference type="PANTHER" id="PTHR42736">
    <property type="entry name" value="PROTEIN-GLUTAMINE GAMMA-GLUTAMYLTRANSFERASE"/>
    <property type="match status" value="1"/>
</dbReference>
<keyword evidence="1" id="KW-0472">Membrane</keyword>
<feature type="domain" description="Transglutaminase-like" evidence="2">
    <location>
        <begin position="405"/>
        <end position="476"/>
    </location>
</feature>
<keyword evidence="1" id="KW-0812">Transmembrane</keyword>
<feature type="transmembrane region" description="Helical" evidence="1">
    <location>
        <begin position="30"/>
        <end position="48"/>
    </location>
</feature>
<protein>
    <submittedName>
        <fullName evidence="3">DUF3488 domain-containing protein</fullName>
    </submittedName>
</protein>
<accession>A0ABT3TH93</accession>
<evidence type="ECO:0000259" key="2">
    <source>
        <dbReference type="SMART" id="SM00460"/>
    </source>
</evidence>
<dbReference type="InterPro" id="IPR025403">
    <property type="entry name" value="TgpA-like_C"/>
</dbReference>
<dbReference type="SUPFAM" id="SSF54001">
    <property type="entry name" value="Cysteine proteinases"/>
    <property type="match status" value="1"/>
</dbReference>
<dbReference type="InterPro" id="IPR021878">
    <property type="entry name" value="TgpA_N"/>
</dbReference>
<dbReference type="Pfam" id="PF13559">
    <property type="entry name" value="DUF4129"/>
    <property type="match status" value="1"/>
</dbReference>
<comment type="caution">
    <text evidence="3">The sequence shown here is derived from an EMBL/GenBank/DDBJ whole genome shotgun (WGS) entry which is preliminary data.</text>
</comment>
<dbReference type="Pfam" id="PF01841">
    <property type="entry name" value="Transglut_core"/>
    <property type="match status" value="1"/>
</dbReference>
<evidence type="ECO:0000313" key="4">
    <source>
        <dbReference type="Proteomes" id="UP001143362"/>
    </source>
</evidence>
<dbReference type="PANTHER" id="PTHR42736:SF1">
    <property type="entry name" value="PROTEIN-GLUTAMINE GAMMA-GLUTAMYLTRANSFERASE"/>
    <property type="match status" value="1"/>
</dbReference>
<dbReference type="Pfam" id="PF11992">
    <property type="entry name" value="TgpA_N"/>
    <property type="match status" value="1"/>
</dbReference>
<evidence type="ECO:0000313" key="3">
    <source>
        <dbReference type="EMBL" id="MCX2981663.1"/>
    </source>
</evidence>
<gene>
    <name evidence="3" type="ORF">EYC98_12410</name>
</gene>
<dbReference type="Gene3D" id="3.10.620.30">
    <property type="match status" value="1"/>
</dbReference>
<proteinExistence type="predicted"/>
<keyword evidence="4" id="KW-1185">Reference proteome</keyword>
<feature type="transmembrane region" description="Helical" evidence="1">
    <location>
        <begin position="129"/>
        <end position="147"/>
    </location>
</feature>
<dbReference type="InterPro" id="IPR038765">
    <property type="entry name" value="Papain-like_cys_pep_sf"/>
</dbReference>
<dbReference type="RefSeq" id="WP_279245661.1">
    <property type="nucleotide sequence ID" value="NZ_SHNN01000002.1"/>
</dbReference>
<keyword evidence="1" id="KW-1133">Transmembrane helix</keyword>
<feature type="transmembrane region" description="Helical" evidence="1">
    <location>
        <begin position="159"/>
        <end position="181"/>
    </location>
</feature>
<reference evidence="3" key="1">
    <citation type="submission" date="2019-02" db="EMBL/GenBank/DDBJ databases">
        <authorList>
            <person name="Li S.-H."/>
        </authorList>
    </citation>
    <scope>NUCLEOTIDE SEQUENCE</scope>
    <source>
        <strain evidence="3">IMCC14734</strain>
    </source>
</reference>
<dbReference type="InterPro" id="IPR052901">
    <property type="entry name" value="Bact_TGase-like"/>
</dbReference>
<feature type="transmembrane region" description="Helical" evidence="1">
    <location>
        <begin position="106"/>
        <end position="123"/>
    </location>
</feature>
<dbReference type="SMART" id="SM00460">
    <property type="entry name" value="TGc"/>
    <property type="match status" value="1"/>
</dbReference>
<feature type="transmembrane region" description="Helical" evidence="1">
    <location>
        <begin position="7"/>
        <end position="24"/>
    </location>
</feature>
<dbReference type="InterPro" id="IPR002931">
    <property type="entry name" value="Transglutaminase-like"/>
</dbReference>
<feature type="transmembrane region" description="Helical" evidence="1">
    <location>
        <begin position="556"/>
        <end position="576"/>
    </location>
</feature>
<dbReference type="EMBL" id="SHNN01000002">
    <property type="protein sequence ID" value="MCX2981663.1"/>
    <property type="molecule type" value="Genomic_DNA"/>
</dbReference>